<dbReference type="SUPFAM" id="SSF53335">
    <property type="entry name" value="S-adenosyl-L-methionine-dependent methyltransferases"/>
    <property type="match status" value="1"/>
</dbReference>
<feature type="domain" description="DNA methylase N-4/N-6" evidence="8">
    <location>
        <begin position="137"/>
        <end position="456"/>
    </location>
</feature>
<protein>
    <recommendedName>
        <fullName evidence="2">site-specific DNA-methyltransferase (adenine-specific)</fullName>
        <ecNumber evidence="2">2.1.1.72</ecNumber>
    </recommendedName>
</protein>
<evidence type="ECO:0000256" key="4">
    <source>
        <dbReference type="ARBA" id="ARBA00022679"/>
    </source>
</evidence>
<comment type="caution">
    <text evidence="9">The sequence shown here is derived from an EMBL/GenBank/DDBJ whole genome shotgun (WGS) entry which is preliminary data.</text>
</comment>
<keyword evidence="4 9" id="KW-0808">Transferase</keyword>
<reference evidence="9" key="1">
    <citation type="journal article" date="2019" name="PLoS Negl. Trop. Dis.">
        <title>Revisiting the worldwide diversity of Leptospira species in the environment.</title>
        <authorList>
            <person name="Vincent A.T."/>
            <person name="Schiettekatte O."/>
            <person name="Bourhy P."/>
            <person name="Veyrier F.J."/>
            <person name="Picardeau M."/>
        </authorList>
    </citation>
    <scope>NUCLEOTIDE SEQUENCE [LARGE SCALE GENOMIC DNA]</scope>
    <source>
        <strain evidence="9">201702422</strain>
    </source>
</reference>
<dbReference type="PIRSF" id="PIRSF015855">
    <property type="entry name" value="TypeIII_Mtase_mKpnI"/>
    <property type="match status" value="1"/>
</dbReference>
<evidence type="ECO:0000256" key="1">
    <source>
        <dbReference type="ARBA" id="ARBA00006594"/>
    </source>
</evidence>
<feature type="region of interest" description="Disordered" evidence="7">
    <location>
        <begin position="503"/>
        <end position="536"/>
    </location>
</feature>
<evidence type="ECO:0000259" key="8">
    <source>
        <dbReference type="Pfam" id="PF01555"/>
    </source>
</evidence>
<keyword evidence="5" id="KW-0949">S-adenosyl-L-methionine</keyword>
<dbReference type="GO" id="GO:0009007">
    <property type="term" value="F:site-specific DNA-methyltransferase (adenine-specific) activity"/>
    <property type="evidence" value="ECO:0007669"/>
    <property type="project" value="UniProtKB-EC"/>
</dbReference>
<dbReference type="EMBL" id="RQGP01000010">
    <property type="protein sequence ID" value="TGL93562.1"/>
    <property type="molecule type" value="Genomic_DNA"/>
</dbReference>
<dbReference type="EC" id="2.1.1.72" evidence="2"/>
<organism evidence="9 10">
    <name type="scientific">Leptospira congkakensis</name>
    <dbReference type="NCBI Taxonomy" id="2484932"/>
    <lineage>
        <taxon>Bacteria</taxon>
        <taxon>Pseudomonadati</taxon>
        <taxon>Spirochaetota</taxon>
        <taxon>Spirochaetia</taxon>
        <taxon>Leptospirales</taxon>
        <taxon>Leptospiraceae</taxon>
        <taxon>Leptospira</taxon>
    </lineage>
</organism>
<dbReference type="GO" id="GO:0008170">
    <property type="term" value="F:N-methyltransferase activity"/>
    <property type="evidence" value="ECO:0007669"/>
    <property type="project" value="InterPro"/>
</dbReference>
<dbReference type="PRINTS" id="PR00506">
    <property type="entry name" value="D21N6MTFRASE"/>
</dbReference>
<proteinExistence type="inferred from homology"/>
<keyword evidence="10" id="KW-1185">Reference proteome</keyword>
<dbReference type="InterPro" id="IPR029063">
    <property type="entry name" value="SAM-dependent_MTases_sf"/>
</dbReference>
<dbReference type="Proteomes" id="UP000298263">
    <property type="component" value="Unassembled WGS sequence"/>
</dbReference>
<dbReference type="PROSITE" id="PS00092">
    <property type="entry name" value="N6_MTASE"/>
    <property type="match status" value="1"/>
</dbReference>
<dbReference type="Gene3D" id="3.40.50.150">
    <property type="entry name" value="Vaccinia Virus protein VP39"/>
    <property type="match status" value="1"/>
</dbReference>
<dbReference type="GO" id="GO:0032259">
    <property type="term" value="P:methylation"/>
    <property type="evidence" value="ECO:0007669"/>
    <property type="project" value="UniProtKB-KW"/>
</dbReference>
<evidence type="ECO:0000256" key="3">
    <source>
        <dbReference type="ARBA" id="ARBA00022603"/>
    </source>
</evidence>
<evidence type="ECO:0000313" key="9">
    <source>
        <dbReference type="EMBL" id="TGL93562.1"/>
    </source>
</evidence>
<accession>A0A4Z1A7D5</accession>
<dbReference type="InterPro" id="IPR002295">
    <property type="entry name" value="N4/N6-MTase_EcoPI_Mod-like"/>
</dbReference>
<evidence type="ECO:0000256" key="6">
    <source>
        <dbReference type="ARBA" id="ARBA00047942"/>
    </source>
</evidence>
<dbReference type="OrthoDB" id="9800801at2"/>
<dbReference type="InterPro" id="IPR002052">
    <property type="entry name" value="DNA_methylase_N6_adenine_CS"/>
</dbReference>
<feature type="compositionally biased region" description="Basic and acidic residues" evidence="7">
    <location>
        <begin position="503"/>
        <end position="528"/>
    </location>
</feature>
<dbReference type="InterPro" id="IPR002941">
    <property type="entry name" value="DNA_methylase_N4/N6"/>
</dbReference>
<name>A0A4Z1A7D5_9LEPT</name>
<evidence type="ECO:0000256" key="2">
    <source>
        <dbReference type="ARBA" id="ARBA00011900"/>
    </source>
</evidence>
<sequence length="698" mass="79462">MERGSFLESNQNTIKELKKMSDEPQKLPLTSHNLTEDKLRILKEHFPQVFTEGNLIDWDKLRQSLGETIESEETKERFGLNWPGKRNCFKAIQSPTTATLLPDRAASVDFDNTENLYIEGDNLEVLKLLQKSYLGKVKMIYIDPPYNTGNDFVYPDDYTESLKTYLEYTGQVDAKGRKFSNNTETTGRFHSQWLNMMYPRLFLARNLLREDGVIFISIDDTEVAHLRKVCDEIFGEENFVANVIWEKKFSPQNDEKYLSESHDHILLYSKMKDKWSPILLRRTEEQKAAYKNLDNDPRGPWTSGDLTSKTKAQGHSYCIESPNGNKHFPPEGRQWAPSQDTFNKMLLENKIWFGKSGENFPRAKQFLSEVQDGIVPVTLWMHEDVGHNQEAKQEFNAILNRLEFETPKPVRLMIRMMAISCSPNDIVLDFFSGSATTAHAVLALNAEDGGNRKFICVQLPEPTRKQKADGTWEESEASRAGFQTIAEIGMERIRRVITKLKEEGSANTKDSGKKSVKVKADPSKKEDSPSLGFESGVDQLIKNRENNEPPRKPQDLGFRVFKLAPSNFPVWNGNIEKTKEALEKALFEDQPTLLSSNALANTEEAILYEVLLKSGISEALANPNIKTETIAGKIVYIAEETAYYVLGKEHNLEVFNEIMRRSPSLVIAREMGFSGNDVLKANVHAGFKQMKDVSFQVV</sequence>
<gene>
    <name evidence="9" type="ORF">EHQ69_03485</name>
</gene>
<dbReference type="GO" id="GO:0003677">
    <property type="term" value="F:DNA binding"/>
    <property type="evidence" value="ECO:0007669"/>
    <property type="project" value="InterPro"/>
</dbReference>
<dbReference type="Pfam" id="PF01555">
    <property type="entry name" value="N6_N4_Mtase"/>
    <property type="match status" value="1"/>
</dbReference>
<dbReference type="AlphaFoldDB" id="A0A4Z1A7D5"/>
<evidence type="ECO:0000256" key="7">
    <source>
        <dbReference type="SAM" id="MobiDB-lite"/>
    </source>
</evidence>
<evidence type="ECO:0000313" key="10">
    <source>
        <dbReference type="Proteomes" id="UP000298263"/>
    </source>
</evidence>
<comment type="similarity">
    <text evidence="1">Belongs to the N(4)/N(6)-methyltransferase family.</text>
</comment>
<comment type="catalytic activity">
    <reaction evidence="6">
        <text>a 2'-deoxyadenosine in DNA + S-adenosyl-L-methionine = an N(6)-methyl-2'-deoxyadenosine in DNA + S-adenosyl-L-homocysteine + H(+)</text>
        <dbReference type="Rhea" id="RHEA:15197"/>
        <dbReference type="Rhea" id="RHEA-COMP:12418"/>
        <dbReference type="Rhea" id="RHEA-COMP:12419"/>
        <dbReference type="ChEBI" id="CHEBI:15378"/>
        <dbReference type="ChEBI" id="CHEBI:57856"/>
        <dbReference type="ChEBI" id="CHEBI:59789"/>
        <dbReference type="ChEBI" id="CHEBI:90615"/>
        <dbReference type="ChEBI" id="CHEBI:90616"/>
        <dbReference type="EC" id="2.1.1.72"/>
    </reaction>
</comment>
<keyword evidence="3 9" id="KW-0489">Methyltransferase</keyword>
<evidence type="ECO:0000256" key="5">
    <source>
        <dbReference type="ARBA" id="ARBA00022691"/>
    </source>
</evidence>